<name>A0A0A5GMN7_9BACI</name>
<dbReference type="PANTHER" id="PTHR12526">
    <property type="entry name" value="GLYCOSYLTRANSFERASE"/>
    <property type="match status" value="1"/>
</dbReference>
<sequence length="354" mass="40593">MKILFVYYVPSGGVETHNRMRQQALKGHTCEFLYYRKQRKLVNDHGAPVHITNDDAIIRNLLSKKHYDVMVVISDYSALQRFRNLGFKGKMILEVQGFGPKDNARSILERAKPIITAHADGLLNPRTPHIQSLYNELYPTVPKFNFNNAINYSRYSYVPTPKHPNPIVAWIGRLEDNKNWREFLRIGEQIVKRAPSTELYMFEDPTLSTKEERNAFEALKKTLGLQNHVKVLQNVPNDDMRTYFSKIGDSGGFLCMTSKVEGAPYAPLEALCAKCPVLTTDNDGVRSSIIHNETGKYYRIGDIQHGVKEAMALMRDQSLRSKIRTQGVTHVQTNFSLERYNSNFTYMLQLISTK</sequence>
<dbReference type="OrthoDB" id="158463at2"/>
<dbReference type="eggNOG" id="COG0438">
    <property type="taxonomic scope" value="Bacteria"/>
</dbReference>
<comment type="caution">
    <text evidence="2">The sequence shown here is derived from an EMBL/GenBank/DDBJ whole genome shotgun (WGS) entry which is preliminary data.</text>
</comment>
<reference evidence="2 3" key="1">
    <citation type="submission" date="2013-08" db="EMBL/GenBank/DDBJ databases">
        <authorList>
            <person name="Huang J."/>
            <person name="Wang G."/>
        </authorList>
    </citation>
    <scope>NUCLEOTIDE SEQUENCE [LARGE SCALE GENOMIC DNA]</scope>
    <source>
        <strain evidence="2 3">JSM 076056</strain>
    </source>
</reference>
<keyword evidence="3" id="KW-1185">Reference proteome</keyword>
<dbReference type="Pfam" id="PF00534">
    <property type="entry name" value="Glycos_transf_1"/>
    <property type="match status" value="1"/>
</dbReference>
<dbReference type="STRING" id="1385510.GCA_000425205_02030"/>
<proteinExistence type="predicted"/>
<protein>
    <submittedName>
        <fullName evidence="2">Glycosyl transferase family 1</fullName>
    </submittedName>
</protein>
<accession>A0A0A5GMN7</accession>
<dbReference type="SUPFAM" id="SSF53756">
    <property type="entry name" value="UDP-Glycosyltransferase/glycogen phosphorylase"/>
    <property type="match status" value="1"/>
</dbReference>
<dbReference type="Proteomes" id="UP000030528">
    <property type="component" value="Unassembled WGS sequence"/>
</dbReference>
<dbReference type="CDD" id="cd03801">
    <property type="entry name" value="GT4_PimA-like"/>
    <property type="match status" value="1"/>
</dbReference>
<dbReference type="AlphaFoldDB" id="A0A0A5GMN7"/>
<gene>
    <name evidence="2" type="ORF">N781_17020</name>
</gene>
<dbReference type="EMBL" id="AVPE01000006">
    <property type="protein sequence ID" value="KGX92430.1"/>
    <property type="molecule type" value="Genomic_DNA"/>
</dbReference>
<feature type="domain" description="Glycosyl transferase family 1" evidence="1">
    <location>
        <begin position="163"/>
        <end position="326"/>
    </location>
</feature>
<evidence type="ECO:0000259" key="1">
    <source>
        <dbReference type="Pfam" id="PF00534"/>
    </source>
</evidence>
<dbReference type="RefSeq" id="WP_026800411.1">
    <property type="nucleotide sequence ID" value="NZ_AULI01000008.1"/>
</dbReference>
<evidence type="ECO:0000313" key="3">
    <source>
        <dbReference type="Proteomes" id="UP000030528"/>
    </source>
</evidence>
<organism evidence="2 3">
    <name type="scientific">Pontibacillus halophilus JSM 076056 = DSM 19796</name>
    <dbReference type="NCBI Taxonomy" id="1385510"/>
    <lineage>
        <taxon>Bacteria</taxon>
        <taxon>Bacillati</taxon>
        <taxon>Bacillota</taxon>
        <taxon>Bacilli</taxon>
        <taxon>Bacillales</taxon>
        <taxon>Bacillaceae</taxon>
        <taxon>Pontibacillus</taxon>
    </lineage>
</organism>
<evidence type="ECO:0000313" key="2">
    <source>
        <dbReference type="EMBL" id="KGX92430.1"/>
    </source>
</evidence>
<dbReference type="GO" id="GO:0016757">
    <property type="term" value="F:glycosyltransferase activity"/>
    <property type="evidence" value="ECO:0007669"/>
    <property type="project" value="InterPro"/>
</dbReference>
<dbReference type="Gene3D" id="3.40.50.2000">
    <property type="entry name" value="Glycogen Phosphorylase B"/>
    <property type="match status" value="1"/>
</dbReference>
<dbReference type="InterPro" id="IPR001296">
    <property type="entry name" value="Glyco_trans_1"/>
</dbReference>
<dbReference type="PANTHER" id="PTHR12526:SF630">
    <property type="entry name" value="GLYCOSYLTRANSFERASE"/>
    <property type="match status" value="1"/>
</dbReference>
<keyword evidence="2" id="KW-0808">Transferase</keyword>